<dbReference type="RefSeq" id="WP_075908333.1">
    <property type="nucleotide sequence ID" value="NZ_CP041150.1"/>
</dbReference>
<evidence type="ECO:0000313" key="1">
    <source>
        <dbReference type="EMBL" id="QDF68786.1"/>
    </source>
</evidence>
<dbReference type="AlphaFoldDB" id="A0AB73TW34"/>
<reference evidence="1 2" key="1">
    <citation type="submission" date="2019-06" db="EMBL/GenBank/DDBJ databases">
        <title>Whole geneome sequnce of Mycobacteroides chelonae M77 isolated from bovine milk from Meghalaya, India.</title>
        <authorList>
            <person name="Vise E."/>
            <person name="Das S."/>
            <person name="Garg A."/>
            <person name="Ghatak S."/>
            <person name="Shakuntala I."/>
            <person name="Milton A.A.P."/>
            <person name="Karam A."/>
            <person name="Sanjukta R."/>
            <person name="Puro K."/>
            <person name="Sen A."/>
        </authorList>
    </citation>
    <scope>NUCLEOTIDE SEQUENCE [LARGE SCALE GENOMIC DNA]</scope>
    <source>
        <strain evidence="1 2">M77</strain>
    </source>
</reference>
<accession>A0AB73TW34</accession>
<dbReference type="Proteomes" id="UP000317728">
    <property type="component" value="Chromosome"/>
</dbReference>
<evidence type="ECO:0000313" key="2">
    <source>
        <dbReference type="Proteomes" id="UP000317728"/>
    </source>
</evidence>
<protein>
    <submittedName>
        <fullName evidence="1">Uncharacterized protein</fullName>
    </submittedName>
</protein>
<gene>
    <name evidence="1" type="ORF">FJK96_00350</name>
</gene>
<sequence length="111" mass="12372">MSALYNYVPEPVPQQLCGQDRADERPVVTTSFPQKPRRAPWQPVLDDLAQKVQDLRIALEHLAPTFLLSVVEPFLHPVRGRCTAAASDSDFFADEEADPACVEVKVTRLNA</sequence>
<dbReference type="EMBL" id="CP041150">
    <property type="protein sequence ID" value="QDF68786.1"/>
    <property type="molecule type" value="Genomic_DNA"/>
</dbReference>
<name>A0AB73TW34_MYCCH</name>
<proteinExistence type="predicted"/>
<organism evidence="1 2">
    <name type="scientific">Mycobacteroides chelonae</name>
    <name type="common">Mycobacterium chelonae</name>
    <dbReference type="NCBI Taxonomy" id="1774"/>
    <lineage>
        <taxon>Bacteria</taxon>
        <taxon>Bacillati</taxon>
        <taxon>Actinomycetota</taxon>
        <taxon>Actinomycetes</taxon>
        <taxon>Mycobacteriales</taxon>
        <taxon>Mycobacteriaceae</taxon>
        <taxon>Mycobacteroides</taxon>
    </lineage>
</organism>